<sequence length="223" mass="24451">MPQELGANCKGYKGATNCLHAGASNTGRGAFQWALYHFLLFSTPIKCWLNEERMNCGLSPLTNSLELGSKISEFARVKRAEQQLTKAGESTIGYPRDIYPLLAYTPKTRATTPSGFETCQGDVPVVDNDCEGTVGPVPRFPLSTFERHPRRSPWSTASVGHHNVVSAVRKHPPSSRASHQISMKMRRYLTATSLTSPAIQLDLEVHPVLELDSGKSNCDGQHA</sequence>
<organism evidence="1 2">
    <name type="scientific">Echinococcus granulosus</name>
    <name type="common">Hydatid tapeworm</name>
    <dbReference type="NCBI Taxonomy" id="6210"/>
    <lineage>
        <taxon>Eukaryota</taxon>
        <taxon>Metazoa</taxon>
        <taxon>Spiralia</taxon>
        <taxon>Lophotrochozoa</taxon>
        <taxon>Platyhelminthes</taxon>
        <taxon>Cestoda</taxon>
        <taxon>Eucestoda</taxon>
        <taxon>Cyclophyllidea</taxon>
        <taxon>Taeniidae</taxon>
        <taxon>Echinococcus</taxon>
        <taxon>Echinococcus granulosus group</taxon>
    </lineage>
</organism>
<proteinExistence type="predicted"/>
<evidence type="ECO:0000313" key="1">
    <source>
        <dbReference type="EMBL" id="EUB56420.1"/>
    </source>
</evidence>
<gene>
    <name evidence="1" type="ORF">EGR_08734</name>
</gene>
<dbReference type="GeneID" id="36344449"/>
<reference evidence="1 2" key="1">
    <citation type="journal article" date="2013" name="Nat. Genet.">
        <title>The genome of the hydatid tapeworm Echinococcus granulosus.</title>
        <authorList>
            <person name="Zheng H."/>
            <person name="Zhang W."/>
            <person name="Zhang L."/>
            <person name="Zhang Z."/>
            <person name="Li J."/>
            <person name="Lu G."/>
            <person name="Zhu Y."/>
            <person name="Wang Y."/>
            <person name="Huang Y."/>
            <person name="Liu J."/>
            <person name="Kang H."/>
            <person name="Chen J."/>
            <person name="Wang L."/>
            <person name="Chen A."/>
            <person name="Yu S."/>
            <person name="Gao Z."/>
            <person name="Jin L."/>
            <person name="Gu W."/>
            <person name="Wang Z."/>
            <person name="Zhao L."/>
            <person name="Shi B."/>
            <person name="Wen H."/>
            <person name="Lin R."/>
            <person name="Jones M.K."/>
            <person name="Brejova B."/>
            <person name="Vinar T."/>
            <person name="Zhao G."/>
            <person name="McManus D.P."/>
            <person name="Chen Z."/>
            <person name="Zhou Y."/>
            <person name="Wang S."/>
        </authorList>
    </citation>
    <scope>NUCLEOTIDE SEQUENCE [LARGE SCALE GENOMIC DNA]</scope>
</reference>
<protein>
    <submittedName>
        <fullName evidence="1">Uncharacterized protein</fullName>
    </submittedName>
</protein>
<accession>W6U5K0</accession>
<evidence type="ECO:0000313" key="2">
    <source>
        <dbReference type="Proteomes" id="UP000019149"/>
    </source>
</evidence>
<dbReference type="KEGG" id="egl:EGR_08734"/>
<keyword evidence="2" id="KW-1185">Reference proteome</keyword>
<comment type="caution">
    <text evidence="1">The sequence shown here is derived from an EMBL/GenBank/DDBJ whole genome shotgun (WGS) entry which is preliminary data.</text>
</comment>
<dbReference type="EMBL" id="APAU02000117">
    <property type="protein sequence ID" value="EUB56420.1"/>
    <property type="molecule type" value="Genomic_DNA"/>
</dbReference>
<name>W6U5K0_ECHGR</name>
<dbReference type="Proteomes" id="UP000019149">
    <property type="component" value="Unassembled WGS sequence"/>
</dbReference>
<dbReference type="CTD" id="36344449"/>
<dbReference type="AlphaFoldDB" id="W6U5K0"/>
<dbReference type="RefSeq" id="XP_024347616.1">
    <property type="nucleotide sequence ID" value="XM_024497983.1"/>
</dbReference>